<evidence type="ECO:0000256" key="1">
    <source>
        <dbReference type="SAM" id="SignalP"/>
    </source>
</evidence>
<gene>
    <name evidence="2" type="ORF">QFW77_16280</name>
</gene>
<dbReference type="EMBL" id="JARXRM010000045">
    <property type="protein sequence ID" value="MDH5824532.1"/>
    <property type="molecule type" value="Genomic_DNA"/>
</dbReference>
<feature type="chain" id="PRO_5046469353" description="Secreted protein" evidence="1">
    <location>
        <begin position="23"/>
        <end position="108"/>
    </location>
</feature>
<accession>A0ABT6JCG7</accession>
<evidence type="ECO:0000313" key="3">
    <source>
        <dbReference type="Proteomes" id="UP001156940"/>
    </source>
</evidence>
<dbReference type="Proteomes" id="UP001156940">
    <property type="component" value="Unassembled WGS sequence"/>
</dbReference>
<sequence>MKHLMRLAVLACVLVVASHAYSIPSQYPSAAEPNAAGPSAAPVLVFDAVDSQPLLWEGPRVAQGYYPECATIEGTACSTPGARARCYRYQYQEPGVCVCQPDNVFACF</sequence>
<dbReference type="RefSeq" id="WP_280575857.1">
    <property type="nucleotide sequence ID" value="NZ_JARXRM010000045.1"/>
</dbReference>
<organism evidence="2 3">
    <name type="scientific">Luteimonas endophytica</name>
    <dbReference type="NCBI Taxonomy" id="3042023"/>
    <lineage>
        <taxon>Bacteria</taxon>
        <taxon>Pseudomonadati</taxon>
        <taxon>Pseudomonadota</taxon>
        <taxon>Gammaproteobacteria</taxon>
        <taxon>Lysobacterales</taxon>
        <taxon>Lysobacteraceae</taxon>
        <taxon>Luteimonas</taxon>
    </lineage>
</organism>
<protein>
    <recommendedName>
        <fullName evidence="4">Secreted protein</fullName>
    </recommendedName>
</protein>
<evidence type="ECO:0008006" key="4">
    <source>
        <dbReference type="Google" id="ProtNLM"/>
    </source>
</evidence>
<proteinExistence type="predicted"/>
<keyword evidence="1" id="KW-0732">Signal</keyword>
<comment type="caution">
    <text evidence="2">The sequence shown here is derived from an EMBL/GenBank/DDBJ whole genome shotgun (WGS) entry which is preliminary data.</text>
</comment>
<feature type="signal peptide" evidence="1">
    <location>
        <begin position="1"/>
        <end position="22"/>
    </location>
</feature>
<keyword evidence="3" id="KW-1185">Reference proteome</keyword>
<name>A0ABT6JCG7_9GAMM</name>
<reference evidence="2 3" key="1">
    <citation type="submission" date="2023-04" db="EMBL/GenBank/DDBJ databases">
        <title>Luteimonas endophyticus RD2P54.</title>
        <authorList>
            <person name="Sun J.-Q."/>
        </authorList>
    </citation>
    <scope>NUCLEOTIDE SEQUENCE [LARGE SCALE GENOMIC DNA]</scope>
    <source>
        <strain evidence="2 3">RD2P54</strain>
    </source>
</reference>
<evidence type="ECO:0000313" key="2">
    <source>
        <dbReference type="EMBL" id="MDH5824532.1"/>
    </source>
</evidence>